<feature type="domain" description="Clr5" evidence="1">
    <location>
        <begin position="6"/>
        <end position="49"/>
    </location>
</feature>
<keyword evidence="3" id="KW-1185">Reference proteome</keyword>
<protein>
    <submittedName>
        <fullName evidence="2">Str. FM013</fullName>
    </submittedName>
</protein>
<dbReference type="Proteomes" id="UP000053732">
    <property type="component" value="Unassembled WGS sequence"/>
</dbReference>
<evidence type="ECO:0000259" key="1">
    <source>
        <dbReference type="Pfam" id="PF14420"/>
    </source>
</evidence>
<accession>A0A0G4NZD2</accession>
<dbReference type="Pfam" id="PF14420">
    <property type="entry name" value="Clr5"/>
    <property type="match status" value="1"/>
</dbReference>
<evidence type="ECO:0000313" key="3">
    <source>
        <dbReference type="Proteomes" id="UP000053732"/>
    </source>
</evidence>
<evidence type="ECO:0000313" key="2">
    <source>
        <dbReference type="EMBL" id="CRL19430.1"/>
    </source>
</evidence>
<reference evidence="2 3" key="1">
    <citation type="journal article" date="2014" name="Nat. Commun.">
        <title>Multiple recent horizontal transfers of a large genomic region in cheese making fungi.</title>
        <authorList>
            <person name="Cheeseman K."/>
            <person name="Ropars J."/>
            <person name="Renault P."/>
            <person name="Dupont J."/>
            <person name="Gouzy J."/>
            <person name="Branca A."/>
            <person name="Abraham A.L."/>
            <person name="Ceppi M."/>
            <person name="Conseiller E."/>
            <person name="Debuchy R."/>
            <person name="Malagnac F."/>
            <person name="Goarin A."/>
            <person name="Silar P."/>
            <person name="Lacoste S."/>
            <person name="Sallet E."/>
            <person name="Bensimon A."/>
            <person name="Giraud T."/>
            <person name="Brygoo Y."/>
        </authorList>
    </citation>
    <scope>NUCLEOTIDE SEQUENCE [LARGE SCALE GENOMIC DNA]</scope>
    <source>
        <strain evidence="3">FM 013</strain>
    </source>
</reference>
<sequence length="61" mass="7323">MPRPRIDLEPYKEEILNLITQKTSHKAIRAILEGKYDIRISRRTLQRYLSHRLYSVLSRQG</sequence>
<name>A0A0G4NZD2_PENC3</name>
<dbReference type="AlphaFoldDB" id="A0A0G4NZD2"/>
<dbReference type="InterPro" id="IPR025676">
    <property type="entry name" value="Clr5_dom"/>
</dbReference>
<organism evidence="2 3">
    <name type="scientific">Penicillium camemberti (strain FM 013)</name>
    <dbReference type="NCBI Taxonomy" id="1429867"/>
    <lineage>
        <taxon>Eukaryota</taxon>
        <taxon>Fungi</taxon>
        <taxon>Dikarya</taxon>
        <taxon>Ascomycota</taxon>
        <taxon>Pezizomycotina</taxon>
        <taxon>Eurotiomycetes</taxon>
        <taxon>Eurotiomycetidae</taxon>
        <taxon>Eurotiales</taxon>
        <taxon>Aspergillaceae</taxon>
        <taxon>Penicillium</taxon>
    </lineage>
</organism>
<proteinExistence type="predicted"/>
<gene>
    <name evidence="2" type="ORF">PCAMFM013_S003g000221</name>
</gene>
<dbReference type="EMBL" id="HG793136">
    <property type="protein sequence ID" value="CRL19430.1"/>
    <property type="molecule type" value="Genomic_DNA"/>
</dbReference>
<dbReference type="STRING" id="1429867.A0A0G4NZD2"/>